<feature type="compositionally biased region" description="Basic and acidic residues" evidence="4">
    <location>
        <begin position="36"/>
        <end position="51"/>
    </location>
</feature>
<accession>A0ABV5G2V3</accession>
<evidence type="ECO:0000256" key="2">
    <source>
        <dbReference type="ARBA" id="ARBA00010742"/>
    </source>
</evidence>
<reference evidence="6 7" key="1">
    <citation type="submission" date="2024-09" db="EMBL/GenBank/DDBJ databases">
        <authorList>
            <person name="Sun Q."/>
            <person name="Mori K."/>
        </authorList>
    </citation>
    <scope>NUCLEOTIDE SEQUENCE [LARGE SCALE GENOMIC DNA]</scope>
    <source>
        <strain evidence="6 7">CCM 7609</strain>
    </source>
</reference>
<evidence type="ECO:0000256" key="3">
    <source>
        <dbReference type="ARBA" id="ARBA00022729"/>
    </source>
</evidence>
<organism evidence="6 7">
    <name type="scientific">Citricoccus parietis</name>
    <dbReference type="NCBI Taxonomy" id="592307"/>
    <lineage>
        <taxon>Bacteria</taxon>
        <taxon>Bacillati</taxon>
        <taxon>Actinomycetota</taxon>
        <taxon>Actinomycetes</taxon>
        <taxon>Micrococcales</taxon>
        <taxon>Micrococcaceae</taxon>
        <taxon>Citricoccus</taxon>
    </lineage>
</organism>
<dbReference type="Proteomes" id="UP001589575">
    <property type="component" value="Unassembled WGS sequence"/>
</dbReference>
<comment type="caution">
    <text evidence="6">The sequence shown here is derived from an EMBL/GenBank/DDBJ whole genome shotgun (WGS) entry which is preliminary data.</text>
</comment>
<evidence type="ECO:0000259" key="5">
    <source>
        <dbReference type="Pfam" id="PF09084"/>
    </source>
</evidence>
<protein>
    <submittedName>
        <fullName evidence="6">ABC transporter substrate-binding protein</fullName>
    </submittedName>
</protein>
<dbReference type="SUPFAM" id="SSF53850">
    <property type="entry name" value="Periplasmic binding protein-like II"/>
    <property type="match status" value="1"/>
</dbReference>
<sequence>MSCRSGSTGRGTGRSSSTRRSPTSPPGCWRTASRPASRESRGTRNEKREPMSTRIPPSSLLTRRRLLAVGTAAVVVGTAAACGQGDPSGGGDTGGDAESAGGSAGGSGDLRAVTVGAIPIVDVAPLHLAKEQGFFEEAGLDVTIESTSGGAISFPGVSSGQFDFAFGNVVSMMVARSQGIGLKFFCSGSTTTGEPGEDNVALIAAPDSGFESIRDLAGKTLSSNQLANIGDTACRQVMDKAGGDGGSLEFMEMAFPDVQAALENGQLDAGVVVEPFVTPALEAGMVAVSWPYAEANPELDTGGYFASEDTLENDPDLVRSFREALVRGLEYAQQNPDEVRRITGTYTQTPPEVLEKMKLPRFRPEFNLKAQEELAETARTYGTVTGELSVPDMFAEL</sequence>
<keyword evidence="3" id="KW-0732">Signal</keyword>
<dbReference type="Pfam" id="PF09084">
    <property type="entry name" value="NMT1"/>
    <property type="match status" value="1"/>
</dbReference>
<evidence type="ECO:0000313" key="7">
    <source>
        <dbReference type="Proteomes" id="UP001589575"/>
    </source>
</evidence>
<comment type="subcellular location">
    <subcellularLocation>
        <location evidence="1">Periplasm</location>
    </subcellularLocation>
</comment>
<comment type="similarity">
    <text evidence="2">Belongs to the bacterial solute-binding protein SsuA/TauA family.</text>
</comment>
<keyword evidence="7" id="KW-1185">Reference proteome</keyword>
<evidence type="ECO:0000313" key="6">
    <source>
        <dbReference type="EMBL" id="MFB9073267.1"/>
    </source>
</evidence>
<dbReference type="InterPro" id="IPR015168">
    <property type="entry name" value="SsuA/THI5"/>
</dbReference>
<feature type="domain" description="SsuA/THI5-like" evidence="5">
    <location>
        <begin position="122"/>
        <end position="338"/>
    </location>
</feature>
<evidence type="ECO:0000256" key="4">
    <source>
        <dbReference type="SAM" id="MobiDB-lite"/>
    </source>
</evidence>
<name>A0ABV5G2V3_9MICC</name>
<dbReference type="PANTHER" id="PTHR30024">
    <property type="entry name" value="ALIPHATIC SULFONATES-BINDING PROTEIN-RELATED"/>
    <property type="match status" value="1"/>
</dbReference>
<gene>
    <name evidence="6" type="ORF">ACFFX0_19520</name>
</gene>
<dbReference type="Gene3D" id="3.40.190.10">
    <property type="entry name" value="Periplasmic binding protein-like II"/>
    <property type="match status" value="2"/>
</dbReference>
<dbReference type="PANTHER" id="PTHR30024:SF47">
    <property type="entry name" value="TAURINE-BINDING PERIPLASMIC PROTEIN"/>
    <property type="match status" value="1"/>
</dbReference>
<feature type="region of interest" description="Disordered" evidence="4">
    <location>
        <begin position="1"/>
        <end position="59"/>
    </location>
</feature>
<feature type="region of interest" description="Disordered" evidence="4">
    <location>
        <begin position="82"/>
        <end position="106"/>
    </location>
</feature>
<feature type="compositionally biased region" description="Low complexity" evidence="4">
    <location>
        <begin position="1"/>
        <end position="22"/>
    </location>
</feature>
<evidence type="ECO:0000256" key="1">
    <source>
        <dbReference type="ARBA" id="ARBA00004418"/>
    </source>
</evidence>
<proteinExistence type="inferred from homology"/>
<dbReference type="EMBL" id="JBHMFI010000001">
    <property type="protein sequence ID" value="MFB9073267.1"/>
    <property type="molecule type" value="Genomic_DNA"/>
</dbReference>